<organism evidence="2 3">
    <name type="scientific">Pseudomonas orientalis</name>
    <dbReference type="NCBI Taxonomy" id="76758"/>
    <lineage>
        <taxon>Bacteria</taxon>
        <taxon>Pseudomonadati</taxon>
        <taxon>Pseudomonadota</taxon>
        <taxon>Gammaproteobacteria</taxon>
        <taxon>Pseudomonadales</taxon>
        <taxon>Pseudomonadaceae</taxon>
        <taxon>Pseudomonas</taxon>
    </lineage>
</organism>
<feature type="chain" id="PRO_5020820814" evidence="1">
    <location>
        <begin position="21"/>
        <end position="110"/>
    </location>
</feature>
<dbReference type="AlphaFoldDB" id="A0A4Q7D2L3"/>
<proteinExistence type="predicted"/>
<accession>A0A4Q7D2L3</accession>
<reference evidence="2 3" key="1">
    <citation type="submission" date="2019-02" db="EMBL/GenBank/DDBJ databases">
        <title>Pseudomonas spp from wheat grain.</title>
        <authorList>
            <person name="Cho G.-S."/>
            <person name="Franz C.M.A.P."/>
        </authorList>
    </citation>
    <scope>NUCLEOTIDE SEQUENCE [LARGE SCALE GENOMIC DNA]</scope>
    <source>
        <strain evidence="2 3">133NRW</strain>
    </source>
</reference>
<evidence type="ECO:0000313" key="2">
    <source>
        <dbReference type="EMBL" id="RZI30569.1"/>
    </source>
</evidence>
<evidence type="ECO:0000256" key="1">
    <source>
        <dbReference type="SAM" id="SignalP"/>
    </source>
</evidence>
<evidence type="ECO:0000313" key="3">
    <source>
        <dbReference type="Proteomes" id="UP000293369"/>
    </source>
</evidence>
<protein>
    <submittedName>
        <fullName evidence="2">Uncharacterized protein</fullName>
    </submittedName>
</protein>
<gene>
    <name evidence="2" type="ORF">EUX57_17140</name>
</gene>
<keyword evidence="1" id="KW-0732">Signal</keyword>
<sequence>MKYWLLILIAGVLSVSSLNAGATQIKTPSSYAQSTFIVLCDCNTHLKRTLIEHEINKAGGKVLFMYEDLGGFAVKTSKSDDPDQLERRLRGIRGVKSIERDGEAGVNTGS</sequence>
<dbReference type="RefSeq" id="WP_065895555.1">
    <property type="nucleotide sequence ID" value="NZ_CAXAOR010000006.1"/>
</dbReference>
<name>A0A4Q7D2L3_9PSED</name>
<comment type="caution">
    <text evidence="2">The sequence shown here is derived from an EMBL/GenBank/DDBJ whole genome shotgun (WGS) entry which is preliminary data.</text>
</comment>
<dbReference type="EMBL" id="SGFE01000033">
    <property type="protein sequence ID" value="RZI30569.1"/>
    <property type="molecule type" value="Genomic_DNA"/>
</dbReference>
<feature type="signal peptide" evidence="1">
    <location>
        <begin position="1"/>
        <end position="20"/>
    </location>
</feature>
<dbReference type="Proteomes" id="UP000293369">
    <property type="component" value="Unassembled WGS sequence"/>
</dbReference>